<organism evidence="9 10">
    <name type="scientific">Moryella indoligenes</name>
    <dbReference type="NCBI Taxonomy" id="371674"/>
    <lineage>
        <taxon>Bacteria</taxon>
        <taxon>Bacillati</taxon>
        <taxon>Bacillota</taxon>
        <taxon>Clostridia</taxon>
        <taxon>Lachnospirales</taxon>
        <taxon>Lachnospiraceae</taxon>
        <taxon>Moryella</taxon>
    </lineage>
</organism>
<dbReference type="Pfam" id="PF00375">
    <property type="entry name" value="SDF"/>
    <property type="match status" value="1"/>
</dbReference>
<keyword evidence="3" id="KW-1003">Cell membrane</keyword>
<evidence type="ECO:0000256" key="7">
    <source>
        <dbReference type="ARBA" id="ARBA00023136"/>
    </source>
</evidence>
<reference evidence="9" key="1">
    <citation type="submission" date="2023-07" db="EMBL/GenBank/DDBJ databases">
        <title>Genomic Encyclopedia of Type Strains, Phase IV (KMG-IV): sequencing the most valuable type-strain genomes for metagenomic binning, comparative biology and taxonomic classification.</title>
        <authorList>
            <person name="Goeker M."/>
        </authorList>
    </citation>
    <scope>NUCLEOTIDE SEQUENCE</scope>
    <source>
        <strain evidence="9">DSM 19659</strain>
    </source>
</reference>
<keyword evidence="7 8" id="KW-0472">Membrane</keyword>
<dbReference type="EMBL" id="JAUSTO010000001">
    <property type="protein sequence ID" value="MDQ0151426.1"/>
    <property type="molecule type" value="Genomic_DNA"/>
</dbReference>
<evidence type="ECO:0000256" key="5">
    <source>
        <dbReference type="ARBA" id="ARBA00022847"/>
    </source>
</evidence>
<dbReference type="Gene3D" id="1.10.3860.10">
    <property type="entry name" value="Sodium:dicarboxylate symporter"/>
    <property type="match status" value="1"/>
</dbReference>
<gene>
    <name evidence="9" type="ORF">J2S20_000100</name>
</gene>
<dbReference type="SUPFAM" id="SSF118215">
    <property type="entry name" value="Proton glutamate symport protein"/>
    <property type="match status" value="1"/>
</dbReference>
<keyword evidence="5" id="KW-0769">Symport</keyword>
<dbReference type="PANTHER" id="PTHR42865">
    <property type="entry name" value="PROTON/GLUTAMATE-ASPARTATE SYMPORTER"/>
    <property type="match status" value="1"/>
</dbReference>
<evidence type="ECO:0000256" key="6">
    <source>
        <dbReference type="ARBA" id="ARBA00022989"/>
    </source>
</evidence>
<evidence type="ECO:0000256" key="4">
    <source>
        <dbReference type="ARBA" id="ARBA00022692"/>
    </source>
</evidence>
<dbReference type="AlphaFoldDB" id="A0AAE3V7X1"/>
<dbReference type="Proteomes" id="UP001241537">
    <property type="component" value="Unassembled WGS sequence"/>
</dbReference>
<feature type="transmembrane region" description="Helical" evidence="8">
    <location>
        <begin position="41"/>
        <end position="61"/>
    </location>
</feature>
<dbReference type="GO" id="GO:0015293">
    <property type="term" value="F:symporter activity"/>
    <property type="evidence" value="ECO:0007669"/>
    <property type="project" value="UniProtKB-KW"/>
</dbReference>
<accession>A0AAE3V7X1</accession>
<dbReference type="InterPro" id="IPR001991">
    <property type="entry name" value="Na-dicarboxylate_symporter"/>
</dbReference>
<evidence type="ECO:0000256" key="2">
    <source>
        <dbReference type="ARBA" id="ARBA00022448"/>
    </source>
</evidence>
<comment type="subcellular location">
    <subcellularLocation>
        <location evidence="1">Cell membrane</location>
        <topology evidence="1">Multi-pass membrane protein</topology>
    </subcellularLocation>
</comment>
<dbReference type="PRINTS" id="PR00173">
    <property type="entry name" value="EDTRNSPORT"/>
</dbReference>
<dbReference type="FunFam" id="1.10.3860.10:FF:000001">
    <property type="entry name" value="C4-dicarboxylate transport protein"/>
    <property type="match status" value="1"/>
</dbReference>
<sequence length="403" mass="42620">MKEKRKLALSTQIFIALVLAIAAGIAFTGNPELATKFIKPFGTIFLNLIKWIVAPLVFFSIMSGVISMKDIRRLGAIGGKTVLYYMCTTAFAVTIGLIFANLFKGTFPVLQTSDLSYEANSSVSFMDTLVGVFPNNFMKPFVESNMLQVIVASLFIGFAIILAGEKSGKSVDAVLAVNEICMKTMEMILKLSPIGVFCLLCPVVAENGPSIIGSLAKVLLVAYICYVIHAALVYSMTVAAIGKMSPLKFFRGMMPAIILAFSSASSVGTLPMNMECSEKLGVPKDIYSFVLPLGATINMDGTAIYQGVCAIFIATCYGLSLSFSQMLTIVLTATLASIGTAGVPGAGMVMLAMVLESVGLPVEGIALVAGVDRIFDMGRTTVNITGDAACAVVVSAKERLSGK</sequence>
<comment type="caution">
    <text evidence="9">The sequence shown here is derived from an EMBL/GenBank/DDBJ whole genome shotgun (WGS) entry which is preliminary data.</text>
</comment>
<feature type="transmembrane region" description="Helical" evidence="8">
    <location>
        <begin position="330"/>
        <end position="355"/>
    </location>
</feature>
<keyword evidence="2" id="KW-0813">Transport</keyword>
<dbReference type="GO" id="GO:0005886">
    <property type="term" value="C:plasma membrane"/>
    <property type="evidence" value="ECO:0007669"/>
    <property type="project" value="UniProtKB-SubCell"/>
</dbReference>
<keyword evidence="10" id="KW-1185">Reference proteome</keyword>
<feature type="transmembrane region" description="Helical" evidence="8">
    <location>
        <begin position="303"/>
        <end position="323"/>
    </location>
</feature>
<keyword evidence="4 8" id="KW-0812">Transmembrane</keyword>
<dbReference type="PANTHER" id="PTHR42865:SF7">
    <property type="entry name" value="PROTON_GLUTAMATE-ASPARTATE SYMPORTER"/>
    <property type="match status" value="1"/>
</dbReference>
<feature type="transmembrane region" description="Helical" evidence="8">
    <location>
        <begin position="7"/>
        <end position="29"/>
    </location>
</feature>
<feature type="transmembrane region" description="Helical" evidence="8">
    <location>
        <begin position="211"/>
        <end position="237"/>
    </location>
</feature>
<dbReference type="RefSeq" id="WP_307251891.1">
    <property type="nucleotide sequence ID" value="NZ_JAUSTO010000001.1"/>
</dbReference>
<dbReference type="GO" id="GO:0006835">
    <property type="term" value="P:dicarboxylic acid transport"/>
    <property type="evidence" value="ECO:0007669"/>
    <property type="project" value="UniProtKB-ARBA"/>
</dbReference>
<proteinExistence type="predicted"/>
<name>A0AAE3V7X1_9FIRM</name>
<evidence type="ECO:0000313" key="9">
    <source>
        <dbReference type="EMBL" id="MDQ0151426.1"/>
    </source>
</evidence>
<evidence type="ECO:0000256" key="3">
    <source>
        <dbReference type="ARBA" id="ARBA00022475"/>
    </source>
</evidence>
<evidence type="ECO:0000256" key="8">
    <source>
        <dbReference type="SAM" id="Phobius"/>
    </source>
</evidence>
<keyword evidence="6 8" id="KW-1133">Transmembrane helix</keyword>
<feature type="transmembrane region" description="Helical" evidence="8">
    <location>
        <begin position="82"/>
        <end position="103"/>
    </location>
</feature>
<protein>
    <submittedName>
        <fullName evidence="9">Na+/H+-dicarboxylate symporter</fullName>
    </submittedName>
</protein>
<evidence type="ECO:0000256" key="1">
    <source>
        <dbReference type="ARBA" id="ARBA00004651"/>
    </source>
</evidence>
<feature type="transmembrane region" description="Helical" evidence="8">
    <location>
        <begin position="185"/>
        <end position="205"/>
    </location>
</feature>
<feature type="transmembrane region" description="Helical" evidence="8">
    <location>
        <begin position="146"/>
        <end position="164"/>
    </location>
</feature>
<dbReference type="InterPro" id="IPR036458">
    <property type="entry name" value="Na:dicarbo_symporter_sf"/>
</dbReference>
<feature type="transmembrane region" description="Helical" evidence="8">
    <location>
        <begin position="249"/>
        <end position="270"/>
    </location>
</feature>
<evidence type="ECO:0000313" key="10">
    <source>
        <dbReference type="Proteomes" id="UP001241537"/>
    </source>
</evidence>